<dbReference type="GO" id="GO:0016020">
    <property type="term" value="C:membrane"/>
    <property type="evidence" value="ECO:0007669"/>
    <property type="project" value="UniProtKB-SubCell"/>
</dbReference>
<sequence>MDYDDVIKKLGNFGRFHIRLYIVLFFPVIFNSFSTPIIIFFIGDQAHRCKIPDWQNDTFAIQSDQHAEIVNSSIPINPDGKYSECDLIQNGTKEKCTEWVYDLSTFSNTVPSQFNLVCDRNMLRPHAMTSYFIGYAASTLFMSIIGDIIGRRLECCICLTCLFITNISMPFSTSVYMFAAFRFFDGFFASSFYRTTFIMGLEFVSPQLRLVPGTIILIVYCLGAYILILIAYFIRDWRWLQLAVATPMAIPLIYWWPKVLPESPRWLLSRGRNKEAIDILKMVAKINNTPLDEDLSLLTLERKTEDFKPLLQILKDLFHSRKLVIRWIIIALNWFVIAFIYYGLTMNVGKFGGSLFSNYAVSVTAELIGSLMCLLLDKTGRKPFHIGVLMGGSLACFLTLIPMIFLDKSFNWLMITFAMIGKLGVSAAFGEIFIYTGELFPTVLRSFIMGLSELARELEAYCLHICFIWLVVHLARYFRSCCTGY</sequence>
<dbReference type="KEGG" id="cvn:111129155"/>
<protein>
    <submittedName>
        <fullName evidence="8">Organic cation transporter protein-like</fullName>
    </submittedName>
</protein>
<keyword evidence="3 5" id="KW-1133">Transmembrane helix</keyword>
<feature type="transmembrane region" description="Helical" evidence="5">
    <location>
        <begin position="323"/>
        <end position="344"/>
    </location>
</feature>
<keyword evidence="2 5" id="KW-0812">Transmembrane</keyword>
<dbReference type="Pfam" id="PF00083">
    <property type="entry name" value="Sugar_tr"/>
    <property type="match status" value="1"/>
</dbReference>
<dbReference type="GO" id="GO:0022857">
    <property type="term" value="F:transmembrane transporter activity"/>
    <property type="evidence" value="ECO:0007669"/>
    <property type="project" value="InterPro"/>
</dbReference>
<dbReference type="InterPro" id="IPR005828">
    <property type="entry name" value="MFS_sugar_transport-like"/>
</dbReference>
<evidence type="ECO:0000259" key="6">
    <source>
        <dbReference type="PROSITE" id="PS50850"/>
    </source>
</evidence>
<reference evidence="8" key="1">
    <citation type="submission" date="2025-08" db="UniProtKB">
        <authorList>
            <consortium name="RefSeq"/>
        </authorList>
    </citation>
    <scope>IDENTIFICATION</scope>
    <source>
        <tissue evidence="8">Whole sample</tissue>
    </source>
</reference>
<evidence type="ECO:0000256" key="4">
    <source>
        <dbReference type="ARBA" id="ARBA00023136"/>
    </source>
</evidence>
<dbReference type="Gene3D" id="1.20.1250.20">
    <property type="entry name" value="MFS general substrate transporter like domains"/>
    <property type="match status" value="1"/>
</dbReference>
<dbReference type="RefSeq" id="XP_022331022.1">
    <property type="nucleotide sequence ID" value="XM_022475314.1"/>
</dbReference>
<dbReference type="PROSITE" id="PS50850">
    <property type="entry name" value="MFS"/>
    <property type="match status" value="1"/>
</dbReference>
<keyword evidence="7" id="KW-1185">Reference proteome</keyword>
<organism evidence="7 8">
    <name type="scientific">Crassostrea virginica</name>
    <name type="common">Eastern oyster</name>
    <dbReference type="NCBI Taxonomy" id="6565"/>
    <lineage>
        <taxon>Eukaryota</taxon>
        <taxon>Metazoa</taxon>
        <taxon>Spiralia</taxon>
        <taxon>Lophotrochozoa</taxon>
        <taxon>Mollusca</taxon>
        <taxon>Bivalvia</taxon>
        <taxon>Autobranchia</taxon>
        <taxon>Pteriomorphia</taxon>
        <taxon>Ostreida</taxon>
        <taxon>Ostreoidea</taxon>
        <taxon>Ostreidae</taxon>
        <taxon>Crassostrea</taxon>
    </lineage>
</organism>
<evidence type="ECO:0000256" key="3">
    <source>
        <dbReference type="ARBA" id="ARBA00022989"/>
    </source>
</evidence>
<evidence type="ECO:0000256" key="2">
    <source>
        <dbReference type="ARBA" id="ARBA00022692"/>
    </source>
</evidence>
<evidence type="ECO:0000313" key="7">
    <source>
        <dbReference type="Proteomes" id="UP000694844"/>
    </source>
</evidence>
<evidence type="ECO:0000256" key="1">
    <source>
        <dbReference type="ARBA" id="ARBA00004141"/>
    </source>
</evidence>
<dbReference type="PANTHER" id="PTHR24064">
    <property type="entry name" value="SOLUTE CARRIER FAMILY 22 MEMBER"/>
    <property type="match status" value="1"/>
</dbReference>
<proteinExistence type="predicted"/>
<feature type="transmembrane region" description="Helical" evidence="5">
    <location>
        <begin position="388"/>
        <end position="406"/>
    </location>
</feature>
<accession>A0A8B8DRZ2</accession>
<dbReference type="InterPro" id="IPR036259">
    <property type="entry name" value="MFS_trans_sf"/>
</dbReference>
<feature type="domain" description="Major facilitator superfamily (MFS) profile" evidence="6">
    <location>
        <begin position="20"/>
        <end position="485"/>
    </location>
</feature>
<feature type="transmembrane region" description="Helical" evidence="5">
    <location>
        <begin position="156"/>
        <end position="181"/>
    </location>
</feature>
<gene>
    <name evidence="8" type="primary">LOC111129155</name>
</gene>
<dbReference type="SUPFAM" id="SSF103473">
    <property type="entry name" value="MFS general substrate transporter"/>
    <property type="match status" value="1"/>
</dbReference>
<keyword evidence="4 5" id="KW-0472">Membrane</keyword>
<feature type="transmembrane region" description="Helical" evidence="5">
    <location>
        <begin position="356"/>
        <end position="376"/>
    </location>
</feature>
<dbReference type="AlphaFoldDB" id="A0A8B8DRZ2"/>
<feature type="transmembrane region" description="Helical" evidence="5">
    <location>
        <begin position="211"/>
        <end position="233"/>
    </location>
</feature>
<evidence type="ECO:0000313" key="8">
    <source>
        <dbReference type="RefSeq" id="XP_022331022.1"/>
    </source>
</evidence>
<feature type="transmembrane region" description="Helical" evidence="5">
    <location>
        <begin position="131"/>
        <end position="149"/>
    </location>
</feature>
<dbReference type="InterPro" id="IPR020846">
    <property type="entry name" value="MFS_dom"/>
</dbReference>
<comment type="subcellular location">
    <subcellularLocation>
        <location evidence="1">Membrane</location>
        <topology evidence="1">Multi-pass membrane protein</topology>
    </subcellularLocation>
</comment>
<evidence type="ECO:0000256" key="5">
    <source>
        <dbReference type="SAM" id="Phobius"/>
    </source>
</evidence>
<dbReference type="Proteomes" id="UP000694844">
    <property type="component" value="Chromosome 4"/>
</dbReference>
<feature type="transmembrane region" description="Helical" evidence="5">
    <location>
        <begin position="20"/>
        <end position="42"/>
    </location>
</feature>
<dbReference type="OrthoDB" id="3936150at2759"/>
<feature type="transmembrane region" description="Helical" evidence="5">
    <location>
        <begin position="412"/>
        <end position="437"/>
    </location>
</feature>
<name>A0A8B8DRZ2_CRAVI</name>
<dbReference type="GeneID" id="111129155"/>